<accession>A0ABV8QS99</accession>
<evidence type="ECO:0000256" key="3">
    <source>
        <dbReference type="ARBA" id="ARBA00023125"/>
    </source>
</evidence>
<evidence type="ECO:0000313" key="8">
    <source>
        <dbReference type="Proteomes" id="UP001595907"/>
    </source>
</evidence>
<dbReference type="InterPro" id="IPR036271">
    <property type="entry name" value="Tet_transcr_reg_TetR-rel_C_sf"/>
</dbReference>
<evidence type="ECO:0000259" key="6">
    <source>
        <dbReference type="PROSITE" id="PS50977"/>
    </source>
</evidence>
<dbReference type="PRINTS" id="PR00455">
    <property type="entry name" value="HTHTETR"/>
</dbReference>
<keyword evidence="2" id="KW-0805">Transcription regulation</keyword>
<dbReference type="InterPro" id="IPR001647">
    <property type="entry name" value="HTH_TetR"/>
</dbReference>
<evidence type="ECO:0000256" key="1">
    <source>
        <dbReference type="ARBA" id="ARBA00022491"/>
    </source>
</evidence>
<evidence type="ECO:0000313" key="7">
    <source>
        <dbReference type="EMBL" id="MFC4262721.1"/>
    </source>
</evidence>
<organism evidence="7 8">
    <name type="scientific">Ferruginibacter yonginensis</name>
    <dbReference type="NCBI Taxonomy" id="1310416"/>
    <lineage>
        <taxon>Bacteria</taxon>
        <taxon>Pseudomonadati</taxon>
        <taxon>Bacteroidota</taxon>
        <taxon>Chitinophagia</taxon>
        <taxon>Chitinophagales</taxon>
        <taxon>Chitinophagaceae</taxon>
        <taxon>Ferruginibacter</taxon>
    </lineage>
</organism>
<evidence type="ECO:0000256" key="5">
    <source>
        <dbReference type="PROSITE-ProRule" id="PRU00335"/>
    </source>
</evidence>
<dbReference type="PANTHER" id="PTHR30055:SF175">
    <property type="entry name" value="HTH-TYPE TRANSCRIPTIONAL REPRESSOR KSTR2"/>
    <property type="match status" value="1"/>
</dbReference>
<dbReference type="EMBL" id="JBHSCZ010000002">
    <property type="protein sequence ID" value="MFC4262721.1"/>
    <property type="molecule type" value="Genomic_DNA"/>
</dbReference>
<comment type="caution">
    <text evidence="7">The sequence shown here is derived from an EMBL/GenBank/DDBJ whole genome shotgun (WGS) entry which is preliminary data.</text>
</comment>
<dbReference type="PROSITE" id="PS50977">
    <property type="entry name" value="HTH_TETR_2"/>
    <property type="match status" value="1"/>
</dbReference>
<dbReference type="SUPFAM" id="SSF48498">
    <property type="entry name" value="Tetracyclin repressor-like, C-terminal domain"/>
    <property type="match status" value="1"/>
</dbReference>
<dbReference type="RefSeq" id="WP_379708443.1">
    <property type="nucleotide sequence ID" value="NZ_JBHSCZ010000002.1"/>
</dbReference>
<dbReference type="SUPFAM" id="SSF46689">
    <property type="entry name" value="Homeodomain-like"/>
    <property type="match status" value="1"/>
</dbReference>
<sequence length="210" mass="24391">MEPINTVAERIKQKAHDLFMQFGLRSVSMDDIATALGVSKKTIYQYYADKDALANEVIADLLNGNMCRCEADVKASKNAIHELFLAMEFMTEMFSKMNPSLLFDLQKYHPEAFSNFLKFKNDYIYNMVMANIKRGIAEGLYRDDFNAEVITRFRVSSMMISFNPEFHNSVKLDVSTIEEELLLYFLYGMVSPKGYKLINKYKEERKNNDK</sequence>
<dbReference type="InterPro" id="IPR050109">
    <property type="entry name" value="HTH-type_TetR-like_transc_reg"/>
</dbReference>
<feature type="domain" description="HTH tetR-type" evidence="6">
    <location>
        <begin position="5"/>
        <end position="65"/>
    </location>
</feature>
<keyword evidence="1" id="KW-0678">Repressor</keyword>
<protein>
    <submittedName>
        <fullName evidence="7">TetR/AcrR family transcriptional regulator</fullName>
    </submittedName>
</protein>
<evidence type="ECO:0000256" key="4">
    <source>
        <dbReference type="ARBA" id="ARBA00023163"/>
    </source>
</evidence>
<gene>
    <name evidence="7" type="ORF">ACFOWM_07525</name>
</gene>
<keyword evidence="8" id="KW-1185">Reference proteome</keyword>
<dbReference type="Proteomes" id="UP001595907">
    <property type="component" value="Unassembled WGS sequence"/>
</dbReference>
<proteinExistence type="predicted"/>
<keyword evidence="4" id="KW-0804">Transcription</keyword>
<dbReference type="Gene3D" id="1.10.357.10">
    <property type="entry name" value="Tetracycline Repressor, domain 2"/>
    <property type="match status" value="1"/>
</dbReference>
<dbReference type="Pfam" id="PF00440">
    <property type="entry name" value="TetR_N"/>
    <property type="match status" value="1"/>
</dbReference>
<dbReference type="PANTHER" id="PTHR30055">
    <property type="entry name" value="HTH-TYPE TRANSCRIPTIONAL REGULATOR RUTR"/>
    <property type="match status" value="1"/>
</dbReference>
<dbReference type="InterPro" id="IPR009057">
    <property type="entry name" value="Homeodomain-like_sf"/>
</dbReference>
<evidence type="ECO:0000256" key="2">
    <source>
        <dbReference type="ARBA" id="ARBA00023015"/>
    </source>
</evidence>
<feature type="DNA-binding region" description="H-T-H motif" evidence="5">
    <location>
        <begin position="28"/>
        <end position="47"/>
    </location>
</feature>
<dbReference type="Gene3D" id="1.10.10.60">
    <property type="entry name" value="Homeodomain-like"/>
    <property type="match status" value="1"/>
</dbReference>
<name>A0ABV8QS99_9BACT</name>
<keyword evidence="3 5" id="KW-0238">DNA-binding</keyword>
<reference evidence="8" key="1">
    <citation type="journal article" date="2019" name="Int. J. Syst. Evol. Microbiol.">
        <title>The Global Catalogue of Microorganisms (GCM) 10K type strain sequencing project: providing services to taxonomists for standard genome sequencing and annotation.</title>
        <authorList>
            <consortium name="The Broad Institute Genomics Platform"/>
            <consortium name="The Broad Institute Genome Sequencing Center for Infectious Disease"/>
            <person name="Wu L."/>
            <person name="Ma J."/>
        </authorList>
    </citation>
    <scope>NUCLEOTIDE SEQUENCE [LARGE SCALE GENOMIC DNA]</scope>
    <source>
        <strain evidence="8">CECT 8289</strain>
    </source>
</reference>